<dbReference type="InterPro" id="IPR035979">
    <property type="entry name" value="RBD_domain_sf"/>
</dbReference>
<dbReference type="PRINTS" id="PR00961">
    <property type="entry name" value="HUDSXLRNA"/>
</dbReference>
<evidence type="ECO:0000313" key="8">
    <source>
        <dbReference type="WBParaSite" id="TMUE_3000013413.1"/>
    </source>
</evidence>
<accession>A0A5S6R1V6</accession>
<dbReference type="InterPro" id="IPR012677">
    <property type="entry name" value="Nucleotide-bd_a/b_plait_sf"/>
</dbReference>
<reference evidence="6" key="2">
    <citation type="submission" date="2014-03" db="EMBL/GenBank/DDBJ databases">
        <title>The whipworm genome and dual-species transcriptomics of an intimate host-pathogen interaction.</title>
        <authorList>
            <person name="Foth B.J."/>
            <person name="Tsai I.J."/>
            <person name="Reid A.J."/>
            <person name="Bancroft A.J."/>
            <person name="Nichol S."/>
            <person name="Tracey A."/>
            <person name="Holroyd N."/>
            <person name="Cotton J.A."/>
            <person name="Stanley E.J."/>
            <person name="Zarowiecki M."/>
            <person name="Liu J.Z."/>
            <person name="Huckvale T."/>
            <person name="Cooper P.J."/>
            <person name="Grencis R.K."/>
            <person name="Berriman M."/>
        </authorList>
    </citation>
    <scope>NUCLEOTIDE SEQUENCE [LARGE SCALE GENOMIC DNA]</scope>
    <source>
        <strain evidence="6">Edinburgh</strain>
    </source>
</reference>
<feature type="domain" description="RRM" evidence="5">
    <location>
        <begin position="104"/>
        <end position="182"/>
    </location>
</feature>
<dbReference type="AlphaFoldDB" id="A0A5S6R1V6"/>
<dbReference type="Gene3D" id="3.30.70.330">
    <property type="match status" value="3"/>
</dbReference>
<evidence type="ECO:0000259" key="5">
    <source>
        <dbReference type="PROSITE" id="PS50102"/>
    </source>
</evidence>
<dbReference type="FunFam" id="3.30.70.330:FF:000205">
    <property type="entry name" value="Sex lethal, isoform B"/>
    <property type="match status" value="1"/>
</dbReference>
<sequence length="422" mass="45730">MLMIFFLPVHQKLNIWHSILTNGTLLEHPDPTAPLALLVDASEQAIGAFLQYLQSKPVGFGMASDVVKSGDMIEVSEPLNDVGVNMNDSPSISTDGLDVDETRTNLIVNYLPQTMGQEEFRALFGRMGEIESCKLVRDKTSGQSLGYGFVNYARPEDAQRAVKTLNGLPLQAKTIKVSYARPSSDMIKGANLYINGLPKTMTSAELEAMFAPFGRIITSRILADQVTGISKGVGFVRFDRRNEAENAIEKLNGSVPAGSSDPICVKFANNPTVGSPKANVNLATAASTLVPLALLNAQARRFQGPIHHSATANRFRYTPIGAPDLLTGSLLSAAAASLGAPTSSNVQGFPIFVYNLSPEVEEAKLWQLFGPFGAVLNIKVIRDQQTLKCKGYAFVTMVNYEEALSAITSLDGFTLDNPQRWW</sequence>
<dbReference type="NCBIfam" id="TIGR01661">
    <property type="entry name" value="ELAV_HUD_SF"/>
    <property type="match status" value="1"/>
</dbReference>
<dbReference type="InterPro" id="IPR006548">
    <property type="entry name" value="ELAD_HU_SF"/>
</dbReference>
<organism evidence="6 8">
    <name type="scientific">Trichuris muris</name>
    <name type="common">Mouse whipworm</name>
    <dbReference type="NCBI Taxonomy" id="70415"/>
    <lineage>
        <taxon>Eukaryota</taxon>
        <taxon>Metazoa</taxon>
        <taxon>Ecdysozoa</taxon>
        <taxon>Nematoda</taxon>
        <taxon>Enoplea</taxon>
        <taxon>Dorylaimia</taxon>
        <taxon>Trichinellida</taxon>
        <taxon>Trichuridae</taxon>
        <taxon>Trichuris</taxon>
    </lineage>
</organism>
<name>A0A5S6R1V6_TRIMR</name>
<dbReference type="InterPro" id="IPR034775">
    <property type="entry name" value="Elav_RRM1"/>
</dbReference>
<reference evidence="7 8" key="3">
    <citation type="submission" date="2019-12" db="UniProtKB">
        <authorList>
            <consortium name="WormBaseParasite"/>
        </authorList>
    </citation>
    <scope>IDENTIFICATION</scope>
</reference>
<evidence type="ECO:0000313" key="7">
    <source>
        <dbReference type="WBParaSite" id="TMUE_3000013332.1"/>
    </source>
</evidence>
<dbReference type="PANTHER" id="PTHR10352">
    <property type="entry name" value="EUKARYOTIC TRANSLATION INITIATION FACTOR 3 SUBUNIT G"/>
    <property type="match status" value="1"/>
</dbReference>
<reference evidence="6" key="1">
    <citation type="submission" date="2013-11" db="EMBL/GenBank/DDBJ databases">
        <authorList>
            <person name="Aslett M."/>
        </authorList>
    </citation>
    <scope>NUCLEOTIDE SEQUENCE [LARGE SCALE GENOMIC DNA]</scope>
    <source>
        <strain evidence="6">Edinburgh</strain>
    </source>
</reference>
<evidence type="ECO:0000256" key="4">
    <source>
        <dbReference type="PROSITE-ProRule" id="PRU00176"/>
    </source>
</evidence>
<dbReference type="SUPFAM" id="SSF54928">
    <property type="entry name" value="RNA-binding domain, RBD"/>
    <property type="match status" value="2"/>
</dbReference>
<evidence type="ECO:0000313" key="6">
    <source>
        <dbReference type="Proteomes" id="UP000046395"/>
    </source>
</evidence>
<feature type="domain" description="RRM" evidence="5">
    <location>
        <begin position="349"/>
        <end position="417"/>
    </location>
</feature>
<keyword evidence="3 4" id="KW-0694">RNA-binding</keyword>
<keyword evidence="2" id="KW-0677">Repeat</keyword>
<dbReference type="FunFam" id="3.30.70.330:FF:000480">
    <property type="entry name" value="Fne, isoform A"/>
    <property type="match status" value="1"/>
</dbReference>
<evidence type="ECO:0000256" key="2">
    <source>
        <dbReference type="ARBA" id="ARBA00022737"/>
    </source>
</evidence>
<dbReference type="Pfam" id="PF00076">
    <property type="entry name" value="RRM_1"/>
    <property type="match status" value="3"/>
</dbReference>
<dbReference type="WBParaSite" id="TMUE_3000013413.1">
    <property type="protein sequence ID" value="TMUE_3000013413.1"/>
    <property type="gene ID" value="WBGene00301904"/>
</dbReference>
<proteinExistence type="inferred from homology"/>
<dbReference type="Proteomes" id="UP000046395">
    <property type="component" value="Unassembled WGS sequence"/>
</dbReference>
<dbReference type="SMART" id="SM00360">
    <property type="entry name" value="RRM"/>
    <property type="match status" value="3"/>
</dbReference>
<dbReference type="GO" id="GO:1990904">
    <property type="term" value="C:ribonucleoprotein complex"/>
    <property type="evidence" value="ECO:0007669"/>
    <property type="project" value="InterPro"/>
</dbReference>
<dbReference type="STRING" id="70415.A0A5S6R1V6"/>
<dbReference type="InterPro" id="IPR000504">
    <property type="entry name" value="RRM_dom"/>
</dbReference>
<dbReference type="WBParaSite" id="TMUE_3000013332.1">
    <property type="protein sequence ID" value="TMUE_3000013332.1"/>
    <property type="gene ID" value="WBGene00286480"/>
</dbReference>
<dbReference type="PROSITE" id="PS50102">
    <property type="entry name" value="RRM"/>
    <property type="match status" value="3"/>
</dbReference>
<evidence type="ECO:0000256" key="3">
    <source>
        <dbReference type="ARBA" id="ARBA00022884"/>
    </source>
</evidence>
<feature type="domain" description="RRM" evidence="5">
    <location>
        <begin position="190"/>
        <end position="270"/>
    </location>
</feature>
<dbReference type="GO" id="GO:0008266">
    <property type="term" value="F:poly(U) RNA binding"/>
    <property type="evidence" value="ECO:0007669"/>
    <property type="project" value="UniProtKB-ARBA"/>
</dbReference>
<evidence type="ECO:0000256" key="1">
    <source>
        <dbReference type="ARBA" id="ARBA00006266"/>
    </source>
</evidence>
<protein>
    <submittedName>
        <fullName evidence="7 8">RRM domain-containing protein</fullName>
    </submittedName>
</protein>
<dbReference type="GO" id="GO:0005634">
    <property type="term" value="C:nucleus"/>
    <property type="evidence" value="ECO:0007669"/>
    <property type="project" value="UniProtKB-ARBA"/>
</dbReference>
<comment type="similarity">
    <text evidence="1">Belongs to the RRM elav family.</text>
</comment>
<dbReference type="CDD" id="cd12650">
    <property type="entry name" value="RRM1_Hu"/>
    <property type="match status" value="1"/>
</dbReference>
<dbReference type="GO" id="GO:0050686">
    <property type="term" value="P:negative regulation of mRNA processing"/>
    <property type="evidence" value="ECO:0007669"/>
    <property type="project" value="UniProtKB-ARBA"/>
</dbReference>
<dbReference type="InterPro" id="IPR002343">
    <property type="entry name" value="Hud_Sxl_RNA"/>
</dbReference>
<dbReference type="CDD" id="cd12652">
    <property type="entry name" value="RRM2_Hu"/>
    <property type="match status" value="1"/>
</dbReference>
<keyword evidence="6" id="KW-1185">Reference proteome</keyword>